<dbReference type="Pfam" id="PF01909">
    <property type="entry name" value="NTP_transf_2"/>
    <property type="match status" value="2"/>
</dbReference>
<dbReference type="RefSeq" id="XP_004753470.2">
    <property type="nucleotide sequence ID" value="XM_004753413.3"/>
</dbReference>
<evidence type="ECO:0000256" key="2">
    <source>
        <dbReference type="ARBA" id="ARBA00001946"/>
    </source>
</evidence>
<proteinExistence type="inferred from homology"/>
<dbReference type="InterPro" id="IPR006117">
    <property type="entry name" value="2-5OAS_C_CS"/>
</dbReference>
<dbReference type="GO" id="GO:0003725">
    <property type="term" value="F:double-stranded RNA binding"/>
    <property type="evidence" value="ECO:0007669"/>
    <property type="project" value="TreeGrafter"/>
</dbReference>
<dbReference type="EC" id="2.7.7.84" evidence="7"/>
<keyword evidence="15" id="KW-0067">ATP-binding</keyword>
<dbReference type="GO" id="GO:0005829">
    <property type="term" value="C:cytosol"/>
    <property type="evidence" value="ECO:0007669"/>
    <property type="project" value="TreeGrafter"/>
</dbReference>
<keyword evidence="13" id="KW-0677">Repeat</keyword>
<dbReference type="InterPro" id="IPR018952">
    <property type="entry name" value="2-5-oligoAdlate_synth_1_dom2/C"/>
</dbReference>
<dbReference type="Gene3D" id="1.10.1410.20">
    <property type="entry name" value="2'-5'-oligoadenylate synthetase 1, domain 2"/>
    <property type="match status" value="5"/>
</dbReference>
<feature type="compositionally biased region" description="Low complexity" evidence="23">
    <location>
        <begin position="377"/>
        <end position="396"/>
    </location>
</feature>
<keyword evidence="9" id="KW-0399">Innate immunity</keyword>
<dbReference type="GO" id="GO:0005654">
    <property type="term" value="C:nucleoplasm"/>
    <property type="evidence" value="ECO:0007669"/>
    <property type="project" value="TreeGrafter"/>
</dbReference>
<dbReference type="GeneID" id="101693011"/>
<evidence type="ECO:0000256" key="18">
    <source>
        <dbReference type="ARBA" id="ARBA00022884"/>
    </source>
</evidence>
<dbReference type="PROSITE" id="PS00832">
    <property type="entry name" value="25A_SYNTH_1"/>
    <property type="match status" value="3"/>
</dbReference>
<evidence type="ECO:0000256" key="21">
    <source>
        <dbReference type="ARBA" id="ARBA00023242"/>
    </source>
</evidence>
<evidence type="ECO:0000313" key="26">
    <source>
        <dbReference type="Proteomes" id="UP000000715"/>
    </source>
</evidence>
<feature type="domain" description="Polymerase nucleotidyl transferase" evidence="24">
    <location>
        <begin position="1500"/>
        <end position="1569"/>
    </location>
</feature>
<evidence type="ECO:0000256" key="6">
    <source>
        <dbReference type="ARBA" id="ARBA00011245"/>
    </source>
</evidence>
<keyword evidence="20" id="KW-0051">Antiviral defense</keyword>
<dbReference type="GO" id="GO:0046872">
    <property type="term" value="F:metal ion binding"/>
    <property type="evidence" value="ECO:0007669"/>
    <property type="project" value="UniProtKB-KW"/>
</dbReference>
<dbReference type="SUPFAM" id="SSF81301">
    <property type="entry name" value="Nucleotidyltransferase"/>
    <property type="match status" value="5"/>
</dbReference>
<dbReference type="PROSITE" id="PS00833">
    <property type="entry name" value="25A_SYNTH_2"/>
    <property type="match status" value="4"/>
</dbReference>
<evidence type="ECO:0000256" key="8">
    <source>
        <dbReference type="ARBA" id="ARBA00022490"/>
    </source>
</evidence>
<comment type="subunit">
    <text evidence="6">Monomer.</text>
</comment>
<evidence type="ECO:0000256" key="22">
    <source>
        <dbReference type="ARBA" id="ARBA00073373"/>
    </source>
</evidence>
<keyword evidence="17" id="KW-0391">Immunity</keyword>
<dbReference type="GO" id="GO:0001730">
    <property type="term" value="F:2'-5'-oligoadenylate synthetase activity"/>
    <property type="evidence" value="ECO:0007669"/>
    <property type="project" value="UniProtKB-EC"/>
</dbReference>
<evidence type="ECO:0000256" key="19">
    <source>
        <dbReference type="ARBA" id="ARBA00022990"/>
    </source>
</evidence>
<dbReference type="InterPro" id="IPR043518">
    <property type="entry name" value="2-5OAS_N_CS"/>
</dbReference>
<dbReference type="GO" id="GO:0051607">
    <property type="term" value="P:defense response to virus"/>
    <property type="evidence" value="ECO:0007669"/>
    <property type="project" value="UniProtKB-KW"/>
</dbReference>
<feature type="domain" description="2'-5'-oligoadenylate synthetase 1" evidence="25">
    <location>
        <begin position="163"/>
        <end position="343"/>
    </location>
</feature>
<evidence type="ECO:0000256" key="13">
    <source>
        <dbReference type="ARBA" id="ARBA00022737"/>
    </source>
</evidence>
<dbReference type="Pfam" id="PF10421">
    <property type="entry name" value="OAS1_C"/>
    <property type="match status" value="5"/>
</dbReference>
<dbReference type="GO" id="GO:0045071">
    <property type="term" value="P:negative regulation of viral genome replication"/>
    <property type="evidence" value="ECO:0007669"/>
    <property type="project" value="TreeGrafter"/>
</dbReference>
<dbReference type="PANTHER" id="PTHR11258:SF4">
    <property type="entry name" value="2'-5'-OLIGOADENYLATE SYNTHASE 3"/>
    <property type="match status" value="1"/>
</dbReference>
<dbReference type="PROSITE" id="PS50152">
    <property type="entry name" value="25A_SYNTH_3"/>
    <property type="match status" value="5"/>
</dbReference>
<keyword evidence="14" id="KW-0547">Nucleotide-binding</keyword>
<dbReference type="KEGG" id="mpuf:101693011"/>
<evidence type="ECO:0000256" key="16">
    <source>
        <dbReference type="ARBA" id="ARBA00022842"/>
    </source>
</evidence>
<dbReference type="Gene3D" id="3.30.460.10">
    <property type="entry name" value="Beta Polymerase, domain 2"/>
    <property type="match status" value="5"/>
</dbReference>
<keyword evidence="11" id="KW-0548">Nucleotidyltransferase</keyword>
<evidence type="ECO:0000256" key="14">
    <source>
        <dbReference type="ARBA" id="ARBA00022741"/>
    </source>
</evidence>
<dbReference type="FunFam" id="3.30.460.10:FF:000007">
    <property type="entry name" value="2'-5'-oligoadenylate synthetase 1"/>
    <property type="match status" value="5"/>
</dbReference>
<sequence length="1924" mass="217080">MDVYHTPAAALDSLVARNLLPSSEFLAAARRALGDLAASLRERGGRTAAQPWRVLKIAKGGSEGRGTALSGGCDSELVLFLTCFKSFEDQRVRRAEILSELQTLLQSWWQKPIHGLSFEFPRQDRPGVLRFRLASLDLKHWMDVSLVPAFDALGPLNSNVKVKPVPQVYSTLLNSGCQGGEHAACFSELRRNFVNTRPAKVKNLILLVKHWYRQVCREEARREVLPPAYALELLTIFAWEQGCGKNAFSLAQGLRTVLGLIQQYQHLCIFWTLHYGFEDTAVSCFLRQQLERPRPVILDPADPTWDVGNGAAWRWDILAQEAGSCYERPCFLQAAGGAVQPWKGPGLPRAGAAPHPIQQDSAQRPPEKNHSLHAVCPRTGGRRPSGPAPGPSGAASIIPSTRGAASDLSQIAAKDLDRFVQDHLKPNPQFQKQVSKAIDVILSRLREKCVYKASRVSKGGSFGRGTDLRGGCDAELVIFFNCFNDYKDQSTCRPQILSEMRAQLESGWQDPVPGLSLQFPEQTVPGALQFHLVSTALESWMDVTMLPVFDAVGQLCSGAKPAPQVYSTLLNSSCQGGEHAACFSELRRNFVNTRPAKLKNLILLVKHWYHQVAAQNKGQQPALASLPPVYALELLTIFAWEQGCGKDSFKTAEGLKTVLGLVQQHQQLCVYWTVNYSFEDPAIRTHLLGQLQKKRPLVLDPADPTWNVGQGSWELLAQEAAALETRVCFRSGKGTSVQPWDVMPALLYQTPAGDLDKYISEFLQPNRQFLAQVNKAVDAICSFLRENCFRNSAIKVLKVVKGGSLAKGTALRGRSDADLVVFLNCFSQFTEQGTKRTEVISEIRAQLEACQQEMQFEVKFEIPKWENPRVLSFSLRSQTMLDQSVDFDVLPAFDALGQLVPGYRPPSQVYVDLIHSYNHAGEFSTCFTELQRNFIISRPTKLKSLIRLVKYWYRQCNKMPKGRGSLPPQHGLELLTVYAWEQGGRDPQFNMAQGFRTVLELVSQYHQLCVYWTVNYNDKDKTVRDFLNRQLRQPRPIILDPADPTGNLSHNARWDLLAEEAAACMSALCCMSRDGTPIRPWPVKTLAPVICSFLVLNCEFWFPVCRQGSGSFSSRFRPPTPRPPAGAMGIWGSHLYSVQPEKLDELIENSLRPYEECQRQIHDTVNAICAILQETEQMPPTISVVKGGSYGRETMLRGNSDGTIVIFVSDFEQFQDQEKKRDEILTKLWLCLTECQFTRKMPAKMEVQKSPSGLTFQLSTRSQNITFKVLPAYNALGLSEKPTPQTYRELRRALDMTKAHPGEFSVCFAELQQRFFHNHPRKLKDLILLVKYWYQQCQERLKGLSHLLVYALELLTVYAWEQGCRAENFDMAEAIRTVLGLITQQEQLCIYWMVNYNFENETVRNILLSQLRSPRPVILDPADPTNNVSKEKACWQLLKQEAWSWLSSLSPGQSPGPSWNVLPVPLFATPGHHLDKFIKDFLQPNKQFLDQITEAVKFIREFLQKNCFSHSRTKVQKIVEGGSTGKGTALKTGSDADLVVFTDSLKSYTSQKNERCRIIKEIHTQLVACQREKEFEVKFEISKWKAPRVLSFSLKSKVLNESVNFDVLPAFNALGQLNSDSPPSPKVYADLIDLYKSSDTLDGEFSTCFTELQRKFVVSRPTKLKDLIRLVKHWYRQCERKLKHKGSLPPKYAVELLTIYSWEQGSGAENFDTAEGFRTVLELITKYRQLCVFWTVNYNFEDETVRNFLLTQIQRTRPVILDPADPTGDVGGGDRWCWHLLAKEATEWLSSFCFTDGTGYPVQSWKVPIVQTPGSCGMGIQPLVNEMFAFRSPRTRNGNARRDFWGSSGSCFLKNPLAVTVARSTLLHPSSRFSDSSRNQDRPVLPRPARWTLALHVTRLPRHTRAHRASPAPSFFVNHGVFST</sequence>
<evidence type="ECO:0000256" key="17">
    <source>
        <dbReference type="ARBA" id="ARBA00022859"/>
    </source>
</evidence>
<keyword evidence="12" id="KW-0479">Metal-binding</keyword>
<feature type="domain" description="Polymerase nucleotidyl transferase" evidence="24">
    <location>
        <begin position="780"/>
        <end position="852"/>
    </location>
</feature>
<feature type="domain" description="2'-5'-oligoadenylate synthetase 1" evidence="25">
    <location>
        <begin position="1281"/>
        <end position="1462"/>
    </location>
</feature>
<dbReference type="OrthoDB" id="1885901at2759"/>
<keyword evidence="10" id="KW-0808">Transferase</keyword>
<dbReference type="GO" id="GO:0045087">
    <property type="term" value="P:innate immune response"/>
    <property type="evidence" value="ECO:0007669"/>
    <property type="project" value="UniProtKB-KW"/>
</dbReference>
<feature type="domain" description="2'-5'-oligoadenylate synthetase 1" evidence="25">
    <location>
        <begin position="904"/>
        <end position="1084"/>
    </location>
</feature>
<protein>
    <recommendedName>
        <fullName evidence="22">2'-5'-oligoadenylate synthase 3</fullName>
        <ecNumber evidence="7">2.7.7.84</ecNumber>
    </recommendedName>
</protein>
<keyword evidence="18" id="KW-0694">RNA-binding</keyword>
<dbReference type="InterPro" id="IPR006116">
    <property type="entry name" value="NT_2-5OAS_ClassI-CCAase"/>
</dbReference>
<keyword evidence="21" id="KW-0539">Nucleus</keyword>
<evidence type="ECO:0000256" key="7">
    <source>
        <dbReference type="ARBA" id="ARBA00012577"/>
    </source>
</evidence>
<comment type="subcellular location">
    <subcellularLocation>
        <location evidence="4">Cytoplasm</location>
    </subcellularLocation>
    <subcellularLocation>
        <location evidence="3">Nucleus</location>
    </subcellularLocation>
</comment>
<evidence type="ECO:0000313" key="27">
    <source>
        <dbReference type="RefSeq" id="XP_004753470.2"/>
    </source>
</evidence>
<evidence type="ECO:0000256" key="23">
    <source>
        <dbReference type="SAM" id="MobiDB-lite"/>
    </source>
</evidence>
<dbReference type="InterPro" id="IPR002934">
    <property type="entry name" value="Polymerase_NTP_transf_dom"/>
</dbReference>
<keyword evidence="26" id="KW-1185">Reference proteome</keyword>
<evidence type="ECO:0000259" key="24">
    <source>
        <dbReference type="Pfam" id="PF01909"/>
    </source>
</evidence>
<evidence type="ECO:0000256" key="20">
    <source>
        <dbReference type="ARBA" id="ARBA00023118"/>
    </source>
</evidence>
<dbReference type="GO" id="GO:0005524">
    <property type="term" value="F:ATP binding"/>
    <property type="evidence" value="ECO:0007669"/>
    <property type="project" value="UniProtKB-KW"/>
</dbReference>
<evidence type="ECO:0000256" key="9">
    <source>
        <dbReference type="ARBA" id="ARBA00022588"/>
    </source>
</evidence>
<keyword evidence="16" id="KW-0460">Magnesium</keyword>
<comment type="catalytic activity">
    <reaction evidence="1">
        <text>3 ATP = 5'-triphosphoadenylyl-(2'-&gt;5')-adenylyl-(2'-&gt;5')-adenosine + 2 diphosphate</text>
        <dbReference type="Rhea" id="RHEA:34407"/>
        <dbReference type="ChEBI" id="CHEBI:30616"/>
        <dbReference type="ChEBI" id="CHEBI:33019"/>
        <dbReference type="ChEBI" id="CHEBI:67143"/>
        <dbReference type="EC" id="2.7.7.84"/>
    </reaction>
</comment>
<dbReference type="InterPro" id="IPR043519">
    <property type="entry name" value="NT_sf"/>
</dbReference>
<evidence type="ECO:0000256" key="12">
    <source>
        <dbReference type="ARBA" id="ARBA00022723"/>
    </source>
</evidence>
<dbReference type="Proteomes" id="UP000000715">
    <property type="component" value="Unplaced"/>
</dbReference>
<dbReference type="PANTHER" id="PTHR11258">
    <property type="entry name" value="2-5 OLIGOADENYLATE SYNTHETASE"/>
    <property type="match status" value="1"/>
</dbReference>
<comment type="cofactor">
    <cofactor evidence="2">
        <name>Mg(2+)</name>
        <dbReference type="ChEBI" id="CHEBI:18420"/>
    </cofactor>
</comment>
<evidence type="ECO:0000256" key="5">
    <source>
        <dbReference type="ARBA" id="ARBA00009526"/>
    </source>
</evidence>
<comment type="similarity">
    <text evidence="5">Belongs to the 2-5A synthase family.</text>
</comment>
<evidence type="ECO:0000259" key="25">
    <source>
        <dbReference type="Pfam" id="PF10421"/>
    </source>
</evidence>
<name>A0A8U0SW56_MUSPF</name>
<gene>
    <name evidence="27" type="primary">LOC101693011</name>
</gene>
<feature type="region of interest" description="Disordered" evidence="23">
    <location>
        <begin position="343"/>
        <end position="400"/>
    </location>
</feature>
<evidence type="ECO:0000256" key="3">
    <source>
        <dbReference type="ARBA" id="ARBA00004123"/>
    </source>
</evidence>
<dbReference type="SUPFAM" id="SSF81631">
    <property type="entry name" value="PAP/OAS1 substrate-binding domain"/>
    <property type="match status" value="5"/>
</dbReference>
<accession>A0A8U0SW56</accession>
<feature type="domain" description="2'-5'-oligoadenylate synthetase 1" evidence="25">
    <location>
        <begin position="560"/>
        <end position="744"/>
    </location>
</feature>
<feature type="domain" description="2'-5'-oligoadenylate synthetase 1" evidence="25">
    <location>
        <begin position="1622"/>
        <end position="1808"/>
    </location>
</feature>
<dbReference type="FunFam" id="1.10.1410.20:FF:000002">
    <property type="entry name" value="2'-5'-oligoadenylate synthetase 3"/>
    <property type="match status" value="2"/>
</dbReference>
<keyword evidence="19" id="KW-0007">Acetylation</keyword>
<evidence type="ECO:0000256" key="4">
    <source>
        <dbReference type="ARBA" id="ARBA00004496"/>
    </source>
</evidence>
<keyword evidence="8" id="KW-0963">Cytoplasm</keyword>
<evidence type="ECO:0000256" key="11">
    <source>
        <dbReference type="ARBA" id="ARBA00022695"/>
    </source>
</evidence>
<reference evidence="27" key="1">
    <citation type="submission" date="2025-08" db="UniProtKB">
        <authorList>
            <consortium name="RefSeq"/>
        </authorList>
    </citation>
    <scope>IDENTIFICATION</scope>
    <source>
        <tissue evidence="27">Brain</tissue>
    </source>
</reference>
<dbReference type="CDD" id="cd05400">
    <property type="entry name" value="NT_2-5OAS_ClassI-CCAase"/>
    <property type="match status" value="5"/>
</dbReference>
<evidence type="ECO:0000256" key="15">
    <source>
        <dbReference type="ARBA" id="ARBA00022840"/>
    </source>
</evidence>
<dbReference type="FunFam" id="1.10.1410.20:FF:000001">
    <property type="entry name" value="2'-5'-oligoadenylate synthetase 1"/>
    <property type="match status" value="3"/>
</dbReference>
<dbReference type="GO" id="GO:0016020">
    <property type="term" value="C:membrane"/>
    <property type="evidence" value="ECO:0007669"/>
    <property type="project" value="TreeGrafter"/>
</dbReference>
<evidence type="ECO:0000256" key="10">
    <source>
        <dbReference type="ARBA" id="ARBA00022679"/>
    </source>
</evidence>
<organism evidence="26 27">
    <name type="scientific">Mustela putorius furo</name>
    <name type="common">European domestic ferret</name>
    <name type="synonym">Mustela furo</name>
    <dbReference type="NCBI Taxonomy" id="9669"/>
    <lineage>
        <taxon>Eukaryota</taxon>
        <taxon>Metazoa</taxon>
        <taxon>Chordata</taxon>
        <taxon>Craniata</taxon>
        <taxon>Vertebrata</taxon>
        <taxon>Euteleostomi</taxon>
        <taxon>Mammalia</taxon>
        <taxon>Eutheria</taxon>
        <taxon>Laurasiatheria</taxon>
        <taxon>Carnivora</taxon>
        <taxon>Caniformia</taxon>
        <taxon>Musteloidea</taxon>
        <taxon>Mustelidae</taxon>
        <taxon>Mustelinae</taxon>
        <taxon>Mustela</taxon>
    </lineage>
</organism>
<evidence type="ECO:0000256" key="1">
    <source>
        <dbReference type="ARBA" id="ARBA00001112"/>
    </source>
</evidence>